<evidence type="ECO:0000256" key="4">
    <source>
        <dbReference type="PIRSR" id="PIRSR000303-1"/>
    </source>
</evidence>
<dbReference type="InterPro" id="IPR013766">
    <property type="entry name" value="Thioredoxin_domain"/>
</dbReference>
<evidence type="ECO:0000256" key="2">
    <source>
        <dbReference type="ARBA" id="ARBA00022559"/>
    </source>
</evidence>
<proteinExistence type="inferred from homology"/>
<dbReference type="Proteomes" id="UP000446658">
    <property type="component" value="Unassembled WGS sequence"/>
</dbReference>
<dbReference type="SUPFAM" id="SSF52833">
    <property type="entry name" value="Thioredoxin-like"/>
    <property type="match status" value="1"/>
</dbReference>
<accession>A0A844GE54</accession>
<dbReference type="FunFam" id="3.40.30.10:FF:000010">
    <property type="entry name" value="Glutathione peroxidase"/>
    <property type="match status" value="1"/>
</dbReference>
<dbReference type="InterPro" id="IPR036249">
    <property type="entry name" value="Thioredoxin-like_sf"/>
</dbReference>
<name>A0A844GE54_9NEIS</name>
<dbReference type="EMBL" id="WLYX01000001">
    <property type="protein sequence ID" value="MTD33551.1"/>
    <property type="molecule type" value="Genomic_DNA"/>
</dbReference>
<dbReference type="Gene3D" id="3.40.30.10">
    <property type="entry name" value="Glutaredoxin"/>
    <property type="match status" value="1"/>
</dbReference>
<dbReference type="CDD" id="cd00340">
    <property type="entry name" value="GSH_Peroxidase"/>
    <property type="match status" value="1"/>
</dbReference>
<organism evidence="7 8">
    <name type="scientific">Paludibacterium denitrificans</name>
    <dbReference type="NCBI Taxonomy" id="2675226"/>
    <lineage>
        <taxon>Bacteria</taxon>
        <taxon>Pseudomonadati</taxon>
        <taxon>Pseudomonadota</taxon>
        <taxon>Betaproteobacteria</taxon>
        <taxon>Neisseriales</taxon>
        <taxon>Chromobacteriaceae</taxon>
        <taxon>Paludibacterium</taxon>
    </lineage>
</organism>
<keyword evidence="2 5" id="KW-0575">Peroxidase</keyword>
<dbReference type="PANTHER" id="PTHR11592:SF78">
    <property type="entry name" value="GLUTATHIONE PEROXIDASE"/>
    <property type="match status" value="1"/>
</dbReference>
<evidence type="ECO:0000259" key="6">
    <source>
        <dbReference type="PROSITE" id="PS51352"/>
    </source>
</evidence>
<dbReference type="RefSeq" id="WP_230370587.1">
    <property type="nucleotide sequence ID" value="NZ_WLYX01000001.1"/>
</dbReference>
<keyword evidence="3 5" id="KW-0560">Oxidoreductase</keyword>
<comment type="similarity">
    <text evidence="1 5">Belongs to the glutathione peroxidase family.</text>
</comment>
<evidence type="ECO:0000256" key="3">
    <source>
        <dbReference type="ARBA" id="ARBA00023002"/>
    </source>
</evidence>
<reference evidence="7 8" key="1">
    <citation type="submission" date="2019-11" db="EMBL/GenBank/DDBJ databases">
        <title>Draft genome sequence of Paludibacterium sp. dN18-1.</title>
        <authorList>
            <person name="Im W.-T."/>
        </authorList>
    </citation>
    <scope>NUCLEOTIDE SEQUENCE [LARGE SCALE GENOMIC DNA]</scope>
    <source>
        <strain evidence="8">dN 18-1</strain>
    </source>
</reference>
<sequence>MPTSIYDFSASGLLGGSINLNDYRGQVMLLVNTASQCGFTKQYAGLEALHRRYAEQGLVVIGFPCNQFGQQEPGDASSIGAFCQKNFGVSFLMADKIDVNGPHSHPLWNYLKQAQPGVLGSHRIKWNFTKFLVDRRGQVVRRFGSITAPSALARHIEALL</sequence>
<evidence type="ECO:0000313" key="8">
    <source>
        <dbReference type="Proteomes" id="UP000446658"/>
    </source>
</evidence>
<evidence type="ECO:0000256" key="5">
    <source>
        <dbReference type="RuleBase" id="RU000499"/>
    </source>
</evidence>
<dbReference type="PROSITE" id="PS51355">
    <property type="entry name" value="GLUTATHIONE_PEROXID_3"/>
    <property type="match status" value="1"/>
</dbReference>
<dbReference type="GO" id="GO:0034599">
    <property type="term" value="P:cellular response to oxidative stress"/>
    <property type="evidence" value="ECO:0007669"/>
    <property type="project" value="TreeGrafter"/>
</dbReference>
<evidence type="ECO:0000313" key="7">
    <source>
        <dbReference type="EMBL" id="MTD33551.1"/>
    </source>
</evidence>
<protein>
    <recommendedName>
        <fullName evidence="5">Glutathione peroxidase</fullName>
    </recommendedName>
</protein>
<feature type="active site" evidence="4">
    <location>
        <position position="37"/>
    </location>
</feature>
<evidence type="ECO:0000256" key="1">
    <source>
        <dbReference type="ARBA" id="ARBA00006926"/>
    </source>
</evidence>
<dbReference type="PRINTS" id="PR01011">
    <property type="entry name" value="GLUTPROXDASE"/>
</dbReference>
<dbReference type="PANTHER" id="PTHR11592">
    <property type="entry name" value="GLUTATHIONE PEROXIDASE"/>
    <property type="match status" value="1"/>
</dbReference>
<dbReference type="Pfam" id="PF00255">
    <property type="entry name" value="GSHPx"/>
    <property type="match status" value="1"/>
</dbReference>
<dbReference type="PROSITE" id="PS51352">
    <property type="entry name" value="THIOREDOXIN_2"/>
    <property type="match status" value="1"/>
</dbReference>
<dbReference type="InterPro" id="IPR029760">
    <property type="entry name" value="GPX_CS"/>
</dbReference>
<gene>
    <name evidence="7" type="ORF">GKE73_12370</name>
</gene>
<dbReference type="InterPro" id="IPR029759">
    <property type="entry name" value="GPX_AS"/>
</dbReference>
<keyword evidence="8" id="KW-1185">Reference proteome</keyword>
<dbReference type="PROSITE" id="PS00460">
    <property type="entry name" value="GLUTATHIONE_PEROXID_1"/>
    <property type="match status" value="1"/>
</dbReference>
<dbReference type="InterPro" id="IPR000889">
    <property type="entry name" value="Glutathione_peroxidase"/>
</dbReference>
<dbReference type="PROSITE" id="PS00763">
    <property type="entry name" value="GLUTATHIONE_PEROXID_2"/>
    <property type="match status" value="1"/>
</dbReference>
<dbReference type="GO" id="GO:0004601">
    <property type="term" value="F:peroxidase activity"/>
    <property type="evidence" value="ECO:0007669"/>
    <property type="project" value="UniProtKB-KW"/>
</dbReference>
<feature type="domain" description="Thioredoxin" evidence="6">
    <location>
        <begin position="1"/>
        <end position="160"/>
    </location>
</feature>
<comment type="caution">
    <text evidence="7">The sequence shown here is derived from an EMBL/GenBank/DDBJ whole genome shotgun (WGS) entry which is preliminary data.</text>
</comment>
<dbReference type="AlphaFoldDB" id="A0A844GE54"/>
<dbReference type="PIRSF" id="PIRSF000303">
    <property type="entry name" value="Glutathion_perox"/>
    <property type="match status" value="1"/>
</dbReference>